<sequence>MVNAEGQHVIAGRPVKIGIAVFCGTVLSVKEETRNEIPVRLITLDDSTGIYNFVDVNRLVKVEIGHKVKVFGKIRLNKNGKTIVIVNVIRKIDNQFPSVMSCFMLEAINTVMFEEKIVKEEPKKSPPKIFTSNEFSQRTSGVLSVVINNENEQGANVFHDFKALDLDEMDLRIILSELSNNGIQKFNSKKVIIKDISTAP</sequence>
<dbReference type="EMBL" id="OU015567">
    <property type="protein sequence ID" value="CAG5110466.1"/>
    <property type="molecule type" value="Genomic_DNA"/>
</dbReference>
<accession>A0ABN7T089</accession>
<dbReference type="InterPro" id="IPR012340">
    <property type="entry name" value="NA-bd_OB-fold"/>
</dbReference>
<reference evidence="1 2" key="1">
    <citation type="submission" date="2021-04" db="EMBL/GenBank/DDBJ databases">
        <authorList>
            <person name="Bliznina A."/>
        </authorList>
    </citation>
    <scope>NUCLEOTIDE SEQUENCE [LARGE SCALE GENOMIC DNA]</scope>
</reference>
<dbReference type="SUPFAM" id="SSF50249">
    <property type="entry name" value="Nucleic acid-binding proteins"/>
    <property type="match status" value="1"/>
</dbReference>
<evidence type="ECO:0000313" key="2">
    <source>
        <dbReference type="Proteomes" id="UP001158576"/>
    </source>
</evidence>
<organism evidence="1 2">
    <name type="scientific">Oikopleura dioica</name>
    <name type="common">Tunicate</name>
    <dbReference type="NCBI Taxonomy" id="34765"/>
    <lineage>
        <taxon>Eukaryota</taxon>
        <taxon>Metazoa</taxon>
        <taxon>Chordata</taxon>
        <taxon>Tunicata</taxon>
        <taxon>Appendicularia</taxon>
        <taxon>Copelata</taxon>
        <taxon>Oikopleuridae</taxon>
        <taxon>Oikopleura</taxon>
    </lineage>
</organism>
<dbReference type="Gene3D" id="2.40.50.140">
    <property type="entry name" value="Nucleic acid-binding proteins"/>
    <property type="match status" value="1"/>
</dbReference>
<keyword evidence="2" id="KW-1185">Reference proteome</keyword>
<gene>
    <name evidence="1" type="ORF">OKIOD_LOCUS13630</name>
</gene>
<evidence type="ECO:0000313" key="1">
    <source>
        <dbReference type="EMBL" id="CAG5110466.1"/>
    </source>
</evidence>
<name>A0ABN7T089_OIKDI</name>
<protein>
    <submittedName>
        <fullName evidence="1">Oidioi.mRNA.OKI2018_I69.chr2.g4865.t1.cds</fullName>
    </submittedName>
</protein>
<dbReference type="Proteomes" id="UP001158576">
    <property type="component" value="Chromosome 2"/>
</dbReference>
<proteinExistence type="predicted"/>